<dbReference type="InterPro" id="IPR002110">
    <property type="entry name" value="Ankyrin_rpt"/>
</dbReference>
<dbReference type="InterPro" id="IPR000571">
    <property type="entry name" value="Znf_CCCH"/>
</dbReference>
<evidence type="ECO:0000256" key="3">
    <source>
        <dbReference type="SAM" id="MobiDB-lite"/>
    </source>
</evidence>
<dbReference type="SUPFAM" id="SSF48403">
    <property type="entry name" value="Ankyrin repeat"/>
    <property type="match status" value="1"/>
</dbReference>
<sequence>MGMSHGNVPVQVRDEICKWINKEIIRHNLQALLTDGSNIEIDLFFDIGLNSKPIMEDIVHNEETLGDEVGTTIKHKQGGLWIRPTTHSGSQMRSIVGDAVNLGGAVVNVGGSKIFSSADLKGAWEKAKQHAILAKNNINGEEETDNRKLCVVVTICLNRHADLGKIDKSKVVRDGTNPRRRDGVVYRGGYNFSLGITPPPKARIISLVASSKRARKDSIVSDTSSNVAKSRIITPMAYRNQSEPSAALQSYHVFVKKYQSVRDIEYSLMGIHGHQVSQSMWKRHKEIYGNKCDKNCPCPSDLKRLTGNVVMDFLRKQVKKAEGGKGSASNAHLSRVGFVDYFVPKFYKKVQDEFPDSTPAQVLEKLIAMWPKHKETLRFGINCSESCPCGEGWKVIFLDKCLRSKVSVGYRPKEVPSTKKIASSETGANHECSVIVKPGLTREISSGLSSFRNVDVQSTPISDRTVLTASGLNQIPKKSDWTKKEAWRGKSTDIGWQGGAESFLSKDKQSAQPHIMASSVPSGVTSGREYVQVKKLPPKNIPSARGSLVSHDSKTFTSTLKPSERKANENERKVSSALTIRRQIKTPGPSILKRSGGNKSKFKKVHFSSNIEEAKHFEPGAAIVHCITTNATRDKISNSTRRVNPASIAGRDKEKHKTESIDKLTHTILCKNHRDLIQLLKTGEYANIASSDSKTKSPLDYVKERLSYLQRDRTNNSDAKSYQDFMLKKKVLKIFINAKHIIDLARHLKHWVSVEMVPHQIKDFQLTDKGIFHPSTNFLFCLVHIDGAKEADIPLTPFETSIEFENMKHCPKYMIPYNKQLDFTLQDKKADMRVVNIKVIKGDSPSQHSNVKLGTWTETIKNIGCNAETFGEKIIEGRLKKTEFLAGGSICVKVRMKKLGVDFKRNKRLDIAKQLSGVIDWITMFQKETSENSKRDHLLDVNISFQSSGGLSLLHAAVYAADLKLVKRLLSLGADPNAGSEVGTAKELSYSLADKTKDECDKDLHNTYVAIRRDLYSCSMDGGGNCIEHPNDAELDKSLHNKIPSRENVVSDVNFFTDNKSERQHYYGKEATKSGFATDNQHDVNEVEDKVQSHLESSLHGQSTNLQFIRQNTTEQPLEYAMQSYSSQVQDAPIVNTIQKTFSKDKYTSDSAVMQTFPNTALQKTELPQLPSLDWIEERKVRCPLFSKADGCPLGIRCSKAHCITPFGSYMYDVERFNNAFTLKRESWNNLHVHFKEALDAHLRTWYTAAYFDRERNIIVYAERGDSSSQSQQGIYWYCSKDDALEALKKAWTIATPMNSRCIQTSETGKKRTLQYPHAMQPGSKKSRTGQIDNSEYMKLPQLANTNSITQQPSSKSTNTSNPNLIHKVMKANLQEVYLKIFPGEFLPKKCWHISGFKGLFTAKFQSPAKEDKGAVYSSSEIGGGLYKNGCWWYNSVKSAKVSSFVQFLMKAAEKCLVNHDMTQTITGLALFK</sequence>
<keyword evidence="2" id="KW-0862">Zinc</keyword>
<evidence type="ECO:0000256" key="2">
    <source>
        <dbReference type="PROSITE-ProRule" id="PRU00723"/>
    </source>
</evidence>
<evidence type="ECO:0000256" key="1">
    <source>
        <dbReference type="PROSITE-ProRule" id="PRU00023"/>
    </source>
</evidence>
<dbReference type="InterPro" id="IPR036770">
    <property type="entry name" value="Ankyrin_rpt-contain_sf"/>
</dbReference>
<evidence type="ECO:0000313" key="5">
    <source>
        <dbReference type="EMBL" id="CAD9352578.1"/>
    </source>
</evidence>
<dbReference type="EMBL" id="HBGN01035027">
    <property type="protein sequence ID" value="CAD9352578.1"/>
    <property type="molecule type" value="Transcribed_RNA"/>
</dbReference>
<dbReference type="SMART" id="SM00248">
    <property type="entry name" value="ANK"/>
    <property type="match status" value="1"/>
</dbReference>
<dbReference type="Pfam" id="PF00023">
    <property type="entry name" value="Ank"/>
    <property type="match status" value="1"/>
</dbReference>
<keyword evidence="1" id="KW-0040">ANK repeat</keyword>
<dbReference type="PROSITE" id="PS50103">
    <property type="entry name" value="ZF_C3H1"/>
    <property type="match status" value="1"/>
</dbReference>
<accession>A0A6U3UQ91</accession>
<dbReference type="GO" id="GO:0008270">
    <property type="term" value="F:zinc ion binding"/>
    <property type="evidence" value="ECO:0007669"/>
    <property type="project" value="UniProtKB-KW"/>
</dbReference>
<feature type="region of interest" description="Disordered" evidence="3">
    <location>
        <begin position="638"/>
        <end position="657"/>
    </location>
</feature>
<name>A0A6U3UQ91_9STRA</name>
<proteinExistence type="predicted"/>
<organism evidence="5">
    <name type="scientific">Ditylum brightwellii</name>
    <dbReference type="NCBI Taxonomy" id="49249"/>
    <lineage>
        <taxon>Eukaryota</taxon>
        <taxon>Sar</taxon>
        <taxon>Stramenopiles</taxon>
        <taxon>Ochrophyta</taxon>
        <taxon>Bacillariophyta</taxon>
        <taxon>Mediophyceae</taxon>
        <taxon>Lithodesmiophycidae</taxon>
        <taxon>Lithodesmiales</taxon>
        <taxon>Lithodesmiaceae</taxon>
        <taxon>Ditylum</taxon>
    </lineage>
</organism>
<feature type="domain" description="C3H1-type" evidence="4">
    <location>
        <begin position="1177"/>
        <end position="1205"/>
    </location>
</feature>
<feature type="repeat" description="ANK" evidence="1">
    <location>
        <begin position="949"/>
        <end position="981"/>
    </location>
</feature>
<dbReference type="PROSITE" id="PS50088">
    <property type="entry name" value="ANK_REPEAT"/>
    <property type="match status" value="1"/>
</dbReference>
<keyword evidence="2" id="KW-0479">Metal-binding</keyword>
<gene>
    <name evidence="5" type="ORF">DBRI1063_LOCUS22535</name>
</gene>
<reference evidence="5" key="1">
    <citation type="submission" date="2021-01" db="EMBL/GenBank/DDBJ databases">
        <authorList>
            <person name="Corre E."/>
            <person name="Pelletier E."/>
            <person name="Niang G."/>
            <person name="Scheremetjew M."/>
            <person name="Finn R."/>
            <person name="Kale V."/>
            <person name="Holt S."/>
            <person name="Cochrane G."/>
            <person name="Meng A."/>
            <person name="Brown T."/>
            <person name="Cohen L."/>
        </authorList>
    </citation>
    <scope>NUCLEOTIDE SEQUENCE</scope>
    <source>
        <strain evidence="5">Pop2</strain>
    </source>
</reference>
<dbReference type="PROSITE" id="PS50297">
    <property type="entry name" value="ANK_REP_REGION"/>
    <property type="match status" value="1"/>
</dbReference>
<keyword evidence="2" id="KW-0863">Zinc-finger</keyword>
<dbReference type="GO" id="GO:0010468">
    <property type="term" value="P:regulation of gene expression"/>
    <property type="evidence" value="ECO:0007669"/>
    <property type="project" value="UniProtKB-ARBA"/>
</dbReference>
<feature type="region of interest" description="Disordered" evidence="3">
    <location>
        <begin position="538"/>
        <end position="576"/>
    </location>
</feature>
<dbReference type="Gene3D" id="1.25.40.20">
    <property type="entry name" value="Ankyrin repeat-containing domain"/>
    <property type="match status" value="1"/>
</dbReference>
<protein>
    <recommendedName>
        <fullName evidence="4">C3H1-type domain-containing protein</fullName>
    </recommendedName>
</protein>
<feature type="zinc finger region" description="C3H1-type" evidence="2">
    <location>
        <begin position="1177"/>
        <end position="1205"/>
    </location>
</feature>
<evidence type="ECO:0000259" key="4">
    <source>
        <dbReference type="PROSITE" id="PS50103"/>
    </source>
</evidence>
<feature type="compositionally biased region" description="Basic and acidic residues" evidence="3">
    <location>
        <begin position="562"/>
        <end position="574"/>
    </location>
</feature>